<dbReference type="Proteomes" id="UP000293902">
    <property type="component" value="Chromosome"/>
</dbReference>
<dbReference type="OrthoDB" id="128480at2"/>
<gene>
    <name evidence="5" type="ORF">DO021_07780</name>
    <name evidence="4" type="ORF">EYB58_02515</name>
</gene>
<evidence type="ECO:0000256" key="1">
    <source>
        <dbReference type="ARBA" id="ARBA00010876"/>
    </source>
</evidence>
<proteinExistence type="inferred from homology"/>
<dbReference type="Gene3D" id="3.30.2350.10">
    <property type="entry name" value="Pseudouridine synthase"/>
    <property type="match status" value="1"/>
</dbReference>
<dbReference type="GO" id="GO:0140098">
    <property type="term" value="F:catalytic activity, acting on RNA"/>
    <property type="evidence" value="ECO:0007669"/>
    <property type="project" value="UniProtKB-ARBA"/>
</dbReference>
<evidence type="ECO:0000313" key="7">
    <source>
        <dbReference type="Proteomes" id="UP000293902"/>
    </source>
</evidence>
<organism evidence="5 6">
    <name type="scientific">Desulfobacter hydrogenophilus</name>
    <dbReference type="NCBI Taxonomy" id="2291"/>
    <lineage>
        <taxon>Bacteria</taxon>
        <taxon>Pseudomonadati</taxon>
        <taxon>Thermodesulfobacteriota</taxon>
        <taxon>Desulfobacteria</taxon>
        <taxon>Desulfobacterales</taxon>
        <taxon>Desulfobacteraceae</taxon>
        <taxon>Desulfobacter</taxon>
    </lineage>
</organism>
<feature type="domain" description="Pseudouridine synthase RsuA/RluA-like" evidence="3">
    <location>
        <begin position="14"/>
        <end position="161"/>
    </location>
</feature>
<reference evidence="5 6" key="1">
    <citation type="submission" date="2018-06" db="EMBL/GenBank/DDBJ databases">
        <title>Complete Genome Sequence of Desulfobacter hydrogenophilus (DSM3380).</title>
        <authorList>
            <person name="Marietou A."/>
            <person name="Schreiber L."/>
            <person name="Marshall I."/>
            <person name="Jorgensen B."/>
        </authorList>
    </citation>
    <scope>NUCLEOTIDE SEQUENCE [LARGE SCALE GENOMIC DNA]</scope>
    <source>
        <strain evidence="5 6">DSM 3380</strain>
    </source>
</reference>
<dbReference type="GO" id="GO:0003723">
    <property type="term" value="F:RNA binding"/>
    <property type="evidence" value="ECO:0007669"/>
    <property type="project" value="InterPro"/>
</dbReference>
<evidence type="ECO:0000259" key="3">
    <source>
        <dbReference type="Pfam" id="PF00849"/>
    </source>
</evidence>
<dbReference type="PROSITE" id="PS01129">
    <property type="entry name" value="PSI_RLU"/>
    <property type="match status" value="1"/>
</dbReference>
<evidence type="ECO:0000256" key="2">
    <source>
        <dbReference type="SAM" id="MobiDB-lite"/>
    </source>
</evidence>
<accession>A0A328FFD0</accession>
<dbReference type="AlphaFoldDB" id="A0A328FFD0"/>
<name>A0A328FFD0_9BACT</name>
<feature type="region of interest" description="Disordered" evidence="2">
    <location>
        <begin position="99"/>
        <end position="125"/>
    </location>
</feature>
<dbReference type="InterPro" id="IPR020103">
    <property type="entry name" value="PsdUridine_synth_cat_dom_sf"/>
</dbReference>
<comment type="similarity">
    <text evidence="1">Belongs to the pseudouridine synthase RluA family.</text>
</comment>
<dbReference type="InterPro" id="IPR050188">
    <property type="entry name" value="RluA_PseudoU_synthase"/>
</dbReference>
<reference evidence="4 7" key="2">
    <citation type="submission" date="2019-02" db="EMBL/GenBank/DDBJ databases">
        <title>Complete genome sequence of Desulfobacter hydrogenophilus AcRS1.</title>
        <authorList>
            <person name="Marietou A."/>
            <person name="Lund M.B."/>
            <person name="Marshall I.P.G."/>
            <person name="Schreiber L."/>
            <person name="Jorgensen B."/>
        </authorList>
    </citation>
    <scope>NUCLEOTIDE SEQUENCE [LARGE SCALE GENOMIC DNA]</scope>
    <source>
        <strain evidence="4 7">AcRS1</strain>
    </source>
</reference>
<dbReference type="GO" id="GO:0009982">
    <property type="term" value="F:pseudouridine synthase activity"/>
    <property type="evidence" value="ECO:0007669"/>
    <property type="project" value="InterPro"/>
</dbReference>
<dbReference type="InterPro" id="IPR006145">
    <property type="entry name" value="PsdUridine_synth_RsuA/RluA"/>
</dbReference>
<dbReference type="Pfam" id="PF00849">
    <property type="entry name" value="PseudoU_synth_2"/>
    <property type="match status" value="1"/>
</dbReference>
<dbReference type="GO" id="GO:0000455">
    <property type="term" value="P:enzyme-directed rRNA pseudouridine synthesis"/>
    <property type="evidence" value="ECO:0007669"/>
    <property type="project" value="TreeGrafter"/>
</dbReference>
<dbReference type="SUPFAM" id="SSF55120">
    <property type="entry name" value="Pseudouridine synthase"/>
    <property type="match status" value="1"/>
</dbReference>
<dbReference type="InterPro" id="IPR006224">
    <property type="entry name" value="PsdUridine_synth_RluA-like_CS"/>
</dbReference>
<dbReference type="EMBL" id="CP036313">
    <property type="protein sequence ID" value="QBH11897.1"/>
    <property type="molecule type" value="Genomic_DNA"/>
</dbReference>
<evidence type="ECO:0000313" key="5">
    <source>
        <dbReference type="EMBL" id="RAM02540.1"/>
    </source>
</evidence>
<dbReference type="RefSeq" id="WP_111955393.1">
    <property type="nucleotide sequence ID" value="NZ_CP036313.1"/>
</dbReference>
<evidence type="ECO:0000313" key="4">
    <source>
        <dbReference type="EMBL" id="QBH11897.1"/>
    </source>
</evidence>
<protein>
    <submittedName>
        <fullName evidence="5">RNA pseudouridine synthase</fullName>
    </submittedName>
</protein>
<dbReference type="Proteomes" id="UP000248798">
    <property type="component" value="Unassembled WGS sequence"/>
</dbReference>
<dbReference type="CDD" id="cd02869">
    <property type="entry name" value="PseudoU_synth_RluA_like"/>
    <property type="match status" value="1"/>
</dbReference>
<dbReference type="PANTHER" id="PTHR21600">
    <property type="entry name" value="MITOCHONDRIAL RNA PSEUDOURIDINE SYNTHASE"/>
    <property type="match status" value="1"/>
</dbReference>
<dbReference type="PANTHER" id="PTHR21600:SF87">
    <property type="entry name" value="RNA PSEUDOURIDYLATE SYNTHASE DOMAIN-CONTAINING PROTEIN 1"/>
    <property type="match status" value="1"/>
</dbReference>
<sequence>MKEKIKIIEQGQGWICAEKPGGMSVHNDPGKDMISRLQERLGPGSTEILQPVHRLDKETSGLLLMATDRDTLAELSDLFAGGKVTKRYKALVHGHFDPPGKARGTWDSPLTKSAGGRTDPRGPGKQIEALTRYRVLDQSLHYTLLDIELFTGRKHQIRRHAKLAGHPVVGDPRYGSPRALEFLKTQKQFDAMGLHACFLQFRDKDRAVTLELPDLPPEVARLFEEDRA</sequence>
<dbReference type="EMBL" id="QLNI01000013">
    <property type="protein sequence ID" value="RAM02540.1"/>
    <property type="molecule type" value="Genomic_DNA"/>
</dbReference>
<keyword evidence="7" id="KW-1185">Reference proteome</keyword>
<evidence type="ECO:0000313" key="6">
    <source>
        <dbReference type="Proteomes" id="UP000248798"/>
    </source>
</evidence>